<evidence type="ECO:0000313" key="2">
    <source>
        <dbReference type="Proteomes" id="UP000198564"/>
    </source>
</evidence>
<accession>A0A1H6S5W8</accession>
<sequence>MEFYSDGNFRDETAIFLTHDAETVTIKIVIDKSGARFNEYRTEGEAVLTATTIGESFLEGKNFL</sequence>
<evidence type="ECO:0000313" key="1">
    <source>
        <dbReference type="EMBL" id="SEI61264.1"/>
    </source>
</evidence>
<dbReference type="RefSeq" id="WP_091633211.1">
    <property type="nucleotide sequence ID" value="NZ_FNYW01000005.1"/>
</dbReference>
<reference evidence="2" key="1">
    <citation type="submission" date="2016-10" db="EMBL/GenBank/DDBJ databases">
        <authorList>
            <person name="Varghese N."/>
            <person name="Submissions S."/>
        </authorList>
    </citation>
    <scope>NUCLEOTIDE SEQUENCE [LARGE SCALE GENOMIC DNA]</scope>
    <source>
        <strain evidence="2">DSM 25751</strain>
    </source>
</reference>
<protein>
    <submittedName>
        <fullName evidence="1">Uncharacterized protein</fullName>
    </submittedName>
</protein>
<organism evidence="1 2">
    <name type="scientific">Alkalibacterium gilvum</name>
    <dbReference type="NCBI Taxonomy" id="1130080"/>
    <lineage>
        <taxon>Bacteria</taxon>
        <taxon>Bacillati</taxon>
        <taxon>Bacillota</taxon>
        <taxon>Bacilli</taxon>
        <taxon>Lactobacillales</taxon>
        <taxon>Carnobacteriaceae</taxon>
        <taxon>Alkalibacterium</taxon>
    </lineage>
</organism>
<dbReference type="STRING" id="1130080.SAMN04488113_10575"/>
<dbReference type="AlphaFoldDB" id="A0A1H6S5W8"/>
<proteinExistence type="predicted"/>
<dbReference type="EMBL" id="FNYW01000005">
    <property type="protein sequence ID" value="SEI61264.1"/>
    <property type="molecule type" value="Genomic_DNA"/>
</dbReference>
<dbReference type="Proteomes" id="UP000198564">
    <property type="component" value="Unassembled WGS sequence"/>
</dbReference>
<gene>
    <name evidence="1" type="ORF">SAMN04488113_10575</name>
</gene>
<name>A0A1H6S5W8_9LACT</name>
<keyword evidence="2" id="KW-1185">Reference proteome</keyword>